<reference evidence="1" key="1">
    <citation type="submission" date="2024-05" db="EMBL/GenBank/DDBJ databases">
        <title>30 novel species of actinomycetes from the DSMZ collection.</title>
        <authorList>
            <person name="Nouioui I."/>
        </authorList>
    </citation>
    <scope>NUCLEOTIDE SEQUENCE</scope>
    <source>
        <strain evidence="1">DSM 41527</strain>
    </source>
</reference>
<evidence type="ECO:0000313" key="1">
    <source>
        <dbReference type="EMBL" id="MDT0456970.1"/>
    </source>
</evidence>
<proteinExistence type="predicted"/>
<protein>
    <submittedName>
        <fullName evidence="1">Uncharacterized protein</fullName>
    </submittedName>
</protein>
<dbReference type="EMBL" id="JAVRFE010000016">
    <property type="protein sequence ID" value="MDT0456970.1"/>
    <property type="molecule type" value="Genomic_DNA"/>
</dbReference>
<organism evidence="1 2">
    <name type="scientific">Streptomyces mooreae</name>
    <dbReference type="NCBI Taxonomy" id="3075523"/>
    <lineage>
        <taxon>Bacteria</taxon>
        <taxon>Bacillati</taxon>
        <taxon>Actinomycetota</taxon>
        <taxon>Actinomycetes</taxon>
        <taxon>Kitasatosporales</taxon>
        <taxon>Streptomycetaceae</taxon>
        <taxon>Streptomyces</taxon>
    </lineage>
</organism>
<dbReference type="Proteomes" id="UP001180551">
    <property type="component" value="Unassembled WGS sequence"/>
</dbReference>
<evidence type="ECO:0000313" key="2">
    <source>
        <dbReference type="Proteomes" id="UP001180551"/>
    </source>
</evidence>
<keyword evidence="2" id="KW-1185">Reference proteome</keyword>
<name>A0ABU2T7G5_9ACTN</name>
<dbReference type="RefSeq" id="WP_311624142.1">
    <property type="nucleotide sequence ID" value="NZ_JAVRFE010000016.1"/>
</dbReference>
<gene>
    <name evidence="1" type="ORF">RM550_14695</name>
</gene>
<accession>A0ABU2T7G5</accession>
<sequence>MATGLIGYSLFILFIWHEPLMLQLHKAGLPPAGQPGFPAKILSRW</sequence>
<comment type="caution">
    <text evidence="1">The sequence shown here is derived from an EMBL/GenBank/DDBJ whole genome shotgun (WGS) entry which is preliminary data.</text>
</comment>